<dbReference type="STRING" id="251221.gene:10761400"/>
<accession>Q7NEJ6</accession>
<proteinExistence type="predicted"/>
<dbReference type="EnsemblBacteria" id="BAC91824">
    <property type="protein sequence ID" value="BAC91824"/>
    <property type="gene ID" value="BAC91824"/>
</dbReference>
<evidence type="ECO:0000256" key="1">
    <source>
        <dbReference type="SAM" id="Phobius"/>
    </source>
</evidence>
<evidence type="ECO:0000313" key="3">
    <source>
        <dbReference type="Proteomes" id="UP000000557"/>
    </source>
</evidence>
<dbReference type="Proteomes" id="UP000000557">
    <property type="component" value="Chromosome"/>
</dbReference>
<dbReference type="PATRIC" id="fig|251221.4.peg.3918"/>
<gene>
    <name evidence="2" type="ordered locus">gll3883</name>
</gene>
<reference evidence="2 3" key="2">
    <citation type="journal article" date="2003" name="DNA Res.">
        <title>Complete genome structure of Gloeobacter violaceus PCC 7421, a cyanobacterium that lacks thylakoids (supplement).</title>
        <authorList>
            <person name="Nakamura Y."/>
            <person name="Kaneko T."/>
            <person name="Sato S."/>
            <person name="Mimuro M."/>
            <person name="Miyashita H."/>
            <person name="Tsuchiya T."/>
            <person name="Sasamoto S."/>
            <person name="Watanabe A."/>
            <person name="Kawashima K."/>
            <person name="Kishida Y."/>
            <person name="Kiyokawa C."/>
            <person name="Kohara M."/>
            <person name="Matsumoto M."/>
            <person name="Matsuno A."/>
            <person name="Nakazaki N."/>
            <person name="Shimpo S."/>
            <person name="Takeuchi C."/>
            <person name="Yamada M."/>
            <person name="Tabata S."/>
        </authorList>
    </citation>
    <scope>NUCLEOTIDE SEQUENCE [LARGE SCALE GENOMIC DNA]</scope>
    <source>
        <strain evidence="3">ATCC 29082 / PCC 7421</strain>
    </source>
</reference>
<reference evidence="2 3" key="1">
    <citation type="journal article" date="2003" name="DNA Res.">
        <title>Complete genome structure of Gloeobacter violaceus PCC 7421, a cyanobacterium that lacks thylakoids.</title>
        <authorList>
            <person name="Nakamura Y."/>
            <person name="Kaneko T."/>
            <person name="Sato S."/>
            <person name="Mimuro M."/>
            <person name="Miyashita H."/>
            <person name="Tsuchiya T."/>
            <person name="Sasamoto S."/>
            <person name="Watanabe A."/>
            <person name="Kawashima K."/>
            <person name="Kishida Y."/>
            <person name="Kiyokawa C."/>
            <person name="Kohara M."/>
            <person name="Matsumoto M."/>
            <person name="Matsuno A."/>
            <person name="Nakazaki N."/>
            <person name="Shimpo S."/>
            <person name="Takeuchi C."/>
            <person name="Yamada M."/>
            <person name="Tabata S."/>
        </authorList>
    </citation>
    <scope>NUCLEOTIDE SEQUENCE [LARGE SCALE GENOMIC DNA]</scope>
    <source>
        <strain evidence="3">ATCC 29082 / PCC 7421</strain>
    </source>
</reference>
<dbReference type="OrthoDB" id="5405606at2"/>
<feature type="transmembrane region" description="Helical" evidence="1">
    <location>
        <begin position="339"/>
        <end position="360"/>
    </location>
</feature>
<keyword evidence="1" id="KW-0472">Membrane</keyword>
<dbReference type="InterPro" id="IPR003004">
    <property type="entry name" value="GspF/PilC"/>
</dbReference>
<dbReference type="KEGG" id="gvi:gll3883"/>
<dbReference type="RefSeq" id="WP_011143871.1">
    <property type="nucleotide sequence ID" value="NC_005125.1"/>
</dbReference>
<dbReference type="HOGENOM" id="CLU_760223_0_0_3"/>
<keyword evidence="3" id="KW-1185">Reference proteome</keyword>
<dbReference type="PANTHER" id="PTHR30012">
    <property type="entry name" value="GENERAL SECRETION PATHWAY PROTEIN"/>
    <property type="match status" value="1"/>
</dbReference>
<sequence length="364" mass="40795">MTVASSWRRFEIRTWSQRKTLDLLQQYLWNAALGKPIDRCRVLVEIGQAKNDPAWLEVAQLMFRYAREGSEVFVSRAMQSFPKRFPAMLTGCVREAELRGQLDGIVPILERSLRVEVELSGKVFGPLRRILFIFLLSQAVLVGVSATQLGTILKEIEGRDLSQYAIFALQADIIRFIHDWPWLWVLLQAGLLVGGLWGLKQPRVLHQLEALSARLSSLQVLLDLRWLSFLGALQVLLKSGVLFGDCLERAAGVAGPYLSASLAGIGRHMQIEGNTVRSFLRRGLCLERIRPEMRAFLATLESMEPQTRIGAIEARREALVDQTLRGAGTTALIFEGLGYLPIAATVVFLEAFIIQFSVVLPKLQ</sequence>
<keyword evidence="1" id="KW-1133">Transmembrane helix</keyword>
<protein>
    <submittedName>
        <fullName evidence="2">Gll3883 protein</fullName>
    </submittedName>
</protein>
<dbReference type="eggNOG" id="COG1459">
    <property type="taxonomic scope" value="Bacteria"/>
</dbReference>
<dbReference type="PANTHER" id="PTHR30012:SF0">
    <property type="entry name" value="TYPE II SECRETION SYSTEM PROTEIN F-RELATED"/>
    <property type="match status" value="1"/>
</dbReference>
<name>Q7NEJ6_GLOVI</name>
<evidence type="ECO:0000313" key="2">
    <source>
        <dbReference type="EMBL" id="BAC91824.1"/>
    </source>
</evidence>
<feature type="transmembrane region" description="Helical" evidence="1">
    <location>
        <begin position="130"/>
        <end position="153"/>
    </location>
</feature>
<feature type="transmembrane region" description="Helical" evidence="1">
    <location>
        <begin position="182"/>
        <end position="199"/>
    </location>
</feature>
<dbReference type="EMBL" id="BA000045">
    <property type="protein sequence ID" value="BAC91824.1"/>
    <property type="molecule type" value="Genomic_DNA"/>
</dbReference>
<dbReference type="AlphaFoldDB" id="Q7NEJ6"/>
<keyword evidence="1" id="KW-0812">Transmembrane</keyword>
<organism evidence="2 3">
    <name type="scientific">Gloeobacter violaceus (strain ATCC 29082 / PCC 7421)</name>
    <dbReference type="NCBI Taxonomy" id="251221"/>
    <lineage>
        <taxon>Bacteria</taxon>
        <taxon>Bacillati</taxon>
        <taxon>Cyanobacteriota</taxon>
        <taxon>Cyanophyceae</taxon>
        <taxon>Gloeobacterales</taxon>
        <taxon>Gloeobacteraceae</taxon>
        <taxon>Gloeobacter</taxon>
    </lineage>
</organism>
<dbReference type="InParanoid" id="Q7NEJ6"/>